<dbReference type="EC" id="1.6.5.9" evidence="2"/>
<dbReference type="PANTHER" id="PTHR43706">
    <property type="entry name" value="NADH DEHYDROGENASE"/>
    <property type="match status" value="1"/>
</dbReference>
<sequence>MARERFFLELDPPDSSLKILPHVVVVGGGFAGLKACHALIGKPVRVTLIDKRNFSLFQPLLYQVATGLVAEGDVASPLRQLVGQAPNVQVLLGEVEEIDTQAKQIVFNDRQLAYDHLILAAGSGSSYFGHDEWREAAPPMKILEHADEIRRRVLLALEEAEQTPDPARRAFLQSVVVVGGGPSGCELSGSLMELMTHALGRDFKQLDPGQCKVTLVDPGDRVLRAMDPSLSAAAGSYLQSAGVELLLGGRVQAIEAEKVVVNTSEGARTLEAATICWTAGVKASHLGQVLADASGCTVDRGGRVVVGPDFSIPDHPEIRVIGDLCSYSHTADGKPLAGMAGPAVQMGGWVAADIVAKIQGRAHKAFQFTDFGTMAVLGPLHAVADLRGLKVSGLPGWILWGLAHLMFMPANENRLTLLTKWLWAIATRQRASMLITGRPNQHLNVEVGLERPLANP</sequence>
<name>A0A2P7MVB2_9CYAN</name>
<dbReference type="PANTHER" id="PTHR43706:SF47">
    <property type="entry name" value="EXTERNAL NADH-UBIQUINONE OXIDOREDUCTASE 1, MITOCHONDRIAL-RELATED"/>
    <property type="match status" value="1"/>
</dbReference>
<accession>A0A2P7MVB2</accession>
<reference evidence="9 10" key="1">
    <citation type="journal article" date="2018" name="Environ. Microbiol.">
        <title>Ecological and genomic features of two widespread freshwater picocyanobacteria.</title>
        <authorList>
            <person name="Cabello-Yeves P.J."/>
            <person name="Picazo A."/>
            <person name="Camacho A."/>
            <person name="Callieri C."/>
            <person name="Rosselli R."/>
            <person name="Roda-Garcia J.J."/>
            <person name="Coutinho F.H."/>
            <person name="Rodriguez-Valera F."/>
        </authorList>
    </citation>
    <scope>NUCLEOTIDE SEQUENCE [LARGE SCALE GENOMIC DNA]</scope>
    <source>
        <strain evidence="9 10">Tous</strain>
    </source>
</reference>
<organism evidence="9 10">
    <name type="scientific">Cyanobium usitatum str. Tous</name>
    <dbReference type="NCBI Taxonomy" id="2116684"/>
    <lineage>
        <taxon>Bacteria</taxon>
        <taxon>Bacillati</taxon>
        <taxon>Cyanobacteriota</taxon>
        <taxon>Cyanophyceae</taxon>
        <taxon>Synechococcales</taxon>
        <taxon>Prochlorococcaceae</taxon>
        <taxon>Cyanobium</taxon>
    </lineage>
</organism>
<dbReference type="SUPFAM" id="SSF51905">
    <property type="entry name" value="FAD/NAD(P)-binding domain"/>
    <property type="match status" value="2"/>
</dbReference>
<dbReference type="GO" id="GO:0050136">
    <property type="term" value="F:NADH dehydrogenase (quinone) (non-electrogenic) activity"/>
    <property type="evidence" value="ECO:0007669"/>
    <property type="project" value="UniProtKB-EC"/>
</dbReference>
<keyword evidence="3" id="KW-0285">Flavoprotein</keyword>
<dbReference type="RefSeq" id="WP_106502792.1">
    <property type="nucleotide sequence ID" value="NZ_PXXO01000007.1"/>
</dbReference>
<evidence type="ECO:0000259" key="8">
    <source>
        <dbReference type="Pfam" id="PF07992"/>
    </source>
</evidence>
<evidence type="ECO:0000256" key="4">
    <source>
        <dbReference type="ARBA" id="ARBA00022827"/>
    </source>
</evidence>
<dbReference type="InterPro" id="IPR045024">
    <property type="entry name" value="NDH-2"/>
</dbReference>
<evidence type="ECO:0000313" key="9">
    <source>
        <dbReference type="EMBL" id="PSJ05168.1"/>
    </source>
</evidence>
<keyword evidence="4" id="KW-0274">FAD</keyword>
<evidence type="ECO:0000256" key="7">
    <source>
        <dbReference type="ARBA" id="ARBA00047599"/>
    </source>
</evidence>
<comment type="catalytic activity">
    <reaction evidence="7">
        <text>a quinone + NADH + H(+) = a quinol + NAD(+)</text>
        <dbReference type="Rhea" id="RHEA:46160"/>
        <dbReference type="ChEBI" id="CHEBI:15378"/>
        <dbReference type="ChEBI" id="CHEBI:24646"/>
        <dbReference type="ChEBI" id="CHEBI:57540"/>
        <dbReference type="ChEBI" id="CHEBI:57945"/>
        <dbReference type="ChEBI" id="CHEBI:132124"/>
        <dbReference type="EC" id="1.6.5.9"/>
    </reaction>
</comment>
<gene>
    <name evidence="9" type="ORF">C7K55_07455</name>
</gene>
<evidence type="ECO:0000256" key="3">
    <source>
        <dbReference type="ARBA" id="ARBA00022630"/>
    </source>
</evidence>
<comment type="caution">
    <text evidence="9">The sequence shown here is derived from an EMBL/GenBank/DDBJ whole genome shotgun (WGS) entry which is preliminary data.</text>
</comment>
<keyword evidence="10" id="KW-1185">Reference proteome</keyword>
<dbReference type="AlphaFoldDB" id="A0A2P7MVB2"/>
<dbReference type="Proteomes" id="UP000243002">
    <property type="component" value="Unassembled WGS sequence"/>
</dbReference>
<protein>
    <recommendedName>
        <fullName evidence="2">NADH:ubiquinone reductase (non-electrogenic)</fullName>
        <ecNumber evidence="2">1.6.5.9</ecNumber>
    </recommendedName>
</protein>
<feature type="domain" description="FAD/NAD(P)-binding" evidence="8">
    <location>
        <begin position="22"/>
        <end position="325"/>
    </location>
</feature>
<dbReference type="InterPro" id="IPR023753">
    <property type="entry name" value="FAD/NAD-binding_dom"/>
</dbReference>
<comment type="similarity">
    <text evidence="1">Belongs to the NADH dehydrogenase family.</text>
</comment>
<evidence type="ECO:0000256" key="5">
    <source>
        <dbReference type="ARBA" id="ARBA00023002"/>
    </source>
</evidence>
<dbReference type="InterPro" id="IPR036188">
    <property type="entry name" value="FAD/NAD-bd_sf"/>
</dbReference>
<dbReference type="PRINTS" id="PR00368">
    <property type="entry name" value="FADPNR"/>
</dbReference>
<proteinExistence type="inferred from homology"/>
<evidence type="ECO:0000256" key="2">
    <source>
        <dbReference type="ARBA" id="ARBA00012637"/>
    </source>
</evidence>
<dbReference type="Gene3D" id="3.50.50.100">
    <property type="match status" value="1"/>
</dbReference>
<dbReference type="OrthoDB" id="9781621at2"/>
<keyword evidence="6" id="KW-0520">NAD</keyword>
<dbReference type="Pfam" id="PF07992">
    <property type="entry name" value="Pyr_redox_2"/>
    <property type="match status" value="1"/>
</dbReference>
<evidence type="ECO:0000256" key="6">
    <source>
        <dbReference type="ARBA" id="ARBA00023027"/>
    </source>
</evidence>
<evidence type="ECO:0000313" key="10">
    <source>
        <dbReference type="Proteomes" id="UP000243002"/>
    </source>
</evidence>
<dbReference type="EMBL" id="PXXO01000007">
    <property type="protein sequence ID" value="PSJ05168.1"/>
    <property type="molecule type" value="Genomic_DNA"/>
</dbReference>
<evidence type="ECO:0000256" key="1">
    <source>
        <dbReference type="ARBA" id="ARBA00005272"/>
    </source>
</evidence>
<keyword evidence="5" id="KW-0560">Oxidoreductase</keyword>